<organism evidence="2 3">
    <name type="scientific">Malus baccata</name>
    <name type="common">Siberian crab apple</name>
    <name type="synonym">Pyrus baccata</name>
    <dbReference type="NCBI Taxonomy" id="106549"/>
    <lineage>
        <taxon>Eukaryota</taxon>
        <taxon>Viridiplantae</taxon>
        <taxon>Streptophyta</taxon>
        <taxon>Embryophyta</taxon>
        <taxon>Tracheophyta</taxon>
        <taxon>Spermatophyta</taxon>
        <taxon>Magnoliopsida</taxon>
        <taxon>eudicotyledons</taxon>
        <taxon>Gunneridae</taxon>
        <taxon>Pentapetalae</taxon>
        <taxon>rosids</taxon>
        <taxon>fabids</taxon>
        <taxon>Rosales</taxon>
        <taxon>Rosaceae</taxon>
        <taxon>Amygdaloideae</taxon>
        <taxon>Maleae</taxon>
        <taxon>Malus</taxon>
    </lineage>
</organism>
<protein>
    <submittedName>
        <fullName evidence="2">Uncharacterized protein</fullName>
    </submittedName>
</protein>
<comment type="caution">
    <text evidence="2">The sequence shown here is derived from an EMBL/GenBank/DDBJ whole genome shotgun (WGS) entry which is preliminary data.</text>
</comment>
<feature type="region of interest" description="Disordered" evidence="1">
    <location>
        <begin position="1"/>
        <end position="37"/>
    </location>
</feature>
<evidence type="ECO:0000256" key="1">
    <source>
        <dbReference type="SAM" id="MobiDB-lite"/>
    </source>
</evidence>
<dbReference type="EMBL" id="VIEB01000204">
    <property type="protein sequence ID" value="TQE00943.1"/>
    <property type="molecule type" value="Genomic_DNA"/>
</dbReference>
<sequence>MKVANYGQHTDMQGEADYGPTVEEADSGPTIKEADPGLTVGFPGYTVVEAEIFGET</sequence>
<reference evidence="2 3" key="1">
    <citation type="journal article" date="2019" name="G3 (Bethesda)">
        <title>Sequencing of a Wild Apple (Malus baccata) Genome Unravels the Differences Between Cultivated and Wild Apple Species Regarding Disease Resistance and Cold Tolerance.</title>
        <authorList>
            <person name="Chen X."/>
        </authorList>
    </citation>
    <scope>NUCLEOTIDE SEQUENCE [LARGE SCALE GENOMIC DNA]</scope>
    <source>
        <strain evidence="3">cv. Shandingzi</strain>
        <tissue evidence="2">Leaves</tissue>
    </source>
</reference>
<keyword evidence="3" id="KW-1185">Reference proteome</keyword>
<evidence type="ECO:0000313" key="2">
    <source>
        <dbReference type="EMBL" id="TQE00943.1"/>
    </source>
</evidence>
<dbReference type="Proteomes" id="UP000315295">
    <property type="component" value="Unassembled WGS sequence"/>
</dbReference>
<proteinExistence type="predicted"/>
<evidence type="ECO:0000313" key="3">
    <source>
        <dbReference type="Proteomes" id="UP000315295"/>
    </source>
</evidence>
<dbReference type="AlphaFoldDB" id="A0A540MRR6"/>
<name>A0A540MRR6_MALBA</name>
<gene>
    <name evidence="2" type="ORF">C1H46_013483</name>
</gene>
<accession>A0A540MRR6</accession>